<evidence type="ECO:0000313" key="3">
    <source>
        <dbReference type="EMBL" id="MCP2007702.1"/>
    </source>
</evidence>
<dbReference type="EMBL" id="JAHTGR010000011">
    <property type="protein sequence ID" value="MBV6323347.1"/>
    <property type="molecule type" value="Genomic_DNA"/>
</dbReference>
<keyword evidence="3" id="KW-0489">Methyltransferase</keyword>
<name>A0AA41H788_9BURK</name>
<dbReference type="InterPro" id="IPR022641">
    <property type="entry name" value="CheR_N"/>
</dbReference>
<dbReference type="Pfam" id="PF03705">
    <property type="entry name" value="CheR_N"/>
    <property type="match status" value="1"/>
</dbReference>
<comment type="caution">
    <text evidence="2">The sequence shown here is derived from an EMBL/GenBank/DDBJ whole genome shotgun (WGS) entry which is preliminary data.</text>
</comment>
<dbReference type="InterPro" id="IPR022642">
    <property type="entry name" value="CheR_C"/>
</dbReference>
<dbReference type="PANTHER" id="PTHR24422:SF8">
    <property type="entry name" value="CHEMOTAXIS PROTEIN"/>
    <property type="match status" value="1"/>
</dbReference>
<keyword evidence="3" id="KW-0808">Transferase</keyword>
<evidence type="ECO:0000313" key="2">
    <source>
        <dbReference type="EMBL" id="MBV6323347.1"/>
    </source>
</evidence>
<dbReference type="RefSeq" id="WP_217944045.1">
    <property type="nucleotide sequence ID" value="NZ_JAHTGR010000011.1"/>
</dbReference>
<reference evidence="3" key="2">
    <citation type="submission" date="2022-03" db="EMBL/GenBank/DDBJ databases">
        <title>Genome Encyclopedia of Bacteria and Archaea VI: Functional Genomics of Type Strains.</title>
        <authorList>
            <person name="Whitman W."/>
        </authorList>
    </citation>
    <scope>NUCLEOTIDE SEQUENCE</scope>
    <source>
        <strain evidence="3">HSC-15S17</strain>
    </source>
</reference>
<dbReference type="EMBL" id="JALJZU010000002">
    <property type="protein sequence ID" value="MCP2007702.1"/>
    <property type="molecule type" value="Genomic_DNA"/>
</dbReference>
<sequence length="275" mass="31259">MDPDAIEDVEIGLLLQGVRQVYGHDFGGYAEASFKRRLRLWLASSGHATFSQAQARLLRDPACFETLLQGITVNVTEMFRDPPFFLALRQKVIPFLQTYPFVKIWHAGCASGEEAYSMAILLQESGLAGRYRIYATDLNEAVLRRAREGIYPLKAMQAATRNYQLSGGTASFADYYTACYDNAMLASSLREHLVFVQHNLVTDSDVGEMNLVLCRNVMIYFKAELKDRCLRLFEHCLQPGGFLCLGMKERLDGRPQGRQYERFAPHLSIYRKPYA</sequence>
<keyword evidence="5" id="KW-1185">Reference proteome</keyword>
<proteinExistence type="predicted"/>
<dbReference type="InterPro" id="IPR050903">
    <property type="entry name" value="Bact_Chemotaxis_MeTrfase"/>
</dbReference>
<dbReference type="EC" id="2.1.1.80" evidence="3"/>
<dbReference type="PROSITE" id="PS50123">
    <property type="entry name" value="CHER"/>
    <property type="match status" value="1"/>
</dbReference>
<protein>
    <submittedName>
        <fullName evidence="3">Chemotaxis protein methyltransferase CheR</fullName>
        <ecNumber evidence="3">2.1.1.80</ecNumber>
    </submittedName>
    <submittedName>
        <fullName evidence="2">Protein-glutamate O-methyltransferase CheR</fullName>
    </submittedName>
</protein>
<dbReference type="InterPro" id="IPR000780">
    <property type="entry name" value="CheR_MeTrfase"/>
</dbReference>
<dbReference type="Proteomes" id="UP001162889">
    <property type="component" value="Unassembled WGS sequence"/>
</dbReference>
<dbReference type="PANTHER" id="PTHR24422">
    <property type="entry name" value="CHEMOTAXIS PROTEIN METHYLTRANSFERASE"/>
    <property type="match status" value="1"/>
</dbReference>
<dbReference type="AlphaFoldDB" id="A0AA41H788"/>
<evidence type="ECO:0000313" key="5">
    <source>
        <dbReference type="Proteomes" id="UP001162889"/>
    </source>
</evidence>
<evidence type="ECO:0000259" key="1">
    <source>
        <dbReference type="PROSITE" id="PS50123"/>
    </source>
</evidence>
<evidence type="ECO:0000313" key="4">
    <source>
        <dbReference type="Proteomes" id="UP001155901"/>
    </source>
</evidence>
<reference evidence="2" key="1">
    <citation type="submission" date="2021-07" db="EMBL/GenBank/DDBJ databases">
        <title>Characterization of violacein-producing bacteria and related species.</title>
        <authorList>
            <person name="Wilson H.S."/>
            <person name="De Leon M.E."/>
        </authorList>
    </citation>
    <scope>NUCLEOTIDE SEQUENCE</scope>
    <source>
        <strain evidence="2">HSC-15S17</strain>
    </source>
</reference>
<dbReference type="SMART" id="SM00138">
    <property type="entry name" value="MeTrc"/>
    <property type="match status" value="1"/>
</dbReference>
<organism evidence="2 4">
    <name type="scientific">Duganella violaceipulchra</name>
    <dbReference type="NCBI Taxonomy" id="2849652"/>
    <lineage>
        <taxon>Bacteria</taxon>
        <taxon>Pseudomonadati</taxon>
        <taxon>Pseudomonadota</taxon>
        <taxon>Betaproteobacteria</taxon>
        <taxon>Burkholderiales</taxon>
        <taxon>Oxalobacteraceae</taxon>
        <taxon>Telluria group</taxon>
        <taxon>Duganella</taxon>
    </lineage>
</organism>
<dbReference type="Proteomes" id="UP001155901">
    <property type="component" value="Unassembled WGS sequence"/>
</dbReference>
<accession>A0AA41H788</accession>
<dbReference type="Pfam" id="PF01739">
    <property type="entry name" value="CheR"/>
    <property type="match status" value="1"/>
</dbReference>
<dbReference type="GO" id="GO:0032259">
    <property type="term" value="P:methylation"/>
    <property type="evidence" value="ECO:0007669"/>
    <property type="project" value="UniProtKB-KW"/>
</dbReference>
<feature type="domain" description="CheR-type methyltransferase" evidence="1">
    <location>
        <begin position="1"/>
        <end position="273"/>
    </location>
</feature>
<gene>
    <name evidence="2" type="ORF">KVP70_20640</name>
    <name evidence="3" type="ORF">L1274_001395</name>
</gene>
<dbReference type="GO" id="GO:0008983">
    <property type="term" value="F:protein-glutamate O-methyltransferase activity"/>
    <property type="evidence" value="ECO:0007669"/>
    <property type="project" value="UniProtKB-EC"/>
</dbReference>